<keyword evidence="2" id="KW-1185">Reference proteome</keyword>
<reference evidence="1 2" key="1">
    <citation type="journal article" date="2008" name="Nature">
        <title>The genome of Laccaria bicolor provides insights into mycorrhizal symbiosis.</title>
        <authorList>
            <person name="Martin F."/>
            <person name="Aerts A."/>
            <person name="Ahren D."/>
            <person name="Brun A."/>
            <person name="Danchin E.G.J."/>
            <person name="Duchaussoy F."/>
            <person name="Gibon J."/>
            <person name="Kohler A."/>
            <person name="Lindquist E."/>
            <person name="Pereda V."/>
            <person name="Salamov A."/>
            <person name="Shapiro H.J."/>
            <person name="Wuyts J."/>
            <person name="Blaudez D."/>
            <person name="Buee M."/>
            <person name="Brokstein P."/>
            <person name="Canbaeck B."/>
            <person name="Cohen D."/>
            <person name="Courty P.E."/>
            <person name="Coutinho P.M."/>
            <person name="Delaruelle C."/>
            <person name="Detter J.C."/>
            <person name="Deveau A."/>
            <person name="DiFazio S."/>
            <person name="Duplessis S."/>
            <person name="Fraissinet-Tachet L."/>
            <person name="Lucic E."/>
            <person name="Frey-Klett P."/>
            <person name="Fourrey C."/>
            <person name="Feussner I."/>
            <person name="Gay G."/>
            <person name="Grimwood J."/>
            <person name="Hoegger P.J."/>
            <person name="Jain P."/>
            <person name="Kilaru S."/>
            <person name="Labbe J."/>
            <person name="Lin Y.C."/>
            <person name="Legue V."/>
            <person name="Le Tacon F."/>
            <person name="Marmeisse R."/>
            <person name="Melayah D."/>
            <person name="Montanini B."/>
            <person name="Muratet M."/>
            <person name="Nehls U."/>
            <person name="Niculita-Hirzel H."/>
            <person name="Oudot-Le Secq M.P."/>
            <person name="Peter M."/>
            <person name="Quesneville H."/>
            <person name="Rajashekar B."/>
            <person name="Reich M."/>
            <person name="Rouhier N."/>
            <person name="Schmutz J."/>
            <person name="Yin T."/>
            <person name="Chalot M."/>
            <person name="Henrissat B."/>
            <person name="Kuees U."/>
            <person name="Lucas S."/>
            <person name="Van de Peer Y."/>
            <person name="Podila G.K."/>
            <person name="Polle A."/>
            <person name="Pukkila P.J."/>
            <person name="Richardson P.M."/>
            <person name="Rouze P."/>
            <person name="Sanders I.R."/>
            <person name="Stajich J.E."/>
            <person name="Tunlid A."/>
            <person name="Tuskan G."/>
            <person name="Grigoriev I.V."/>
        </authorList>
    </citation>
    <scope>NUCLEOTIDE SEQUENCE [LARGE SCALE GENOMIC DNA]</scope>
    <source>
        <strain evidence="2">S238N-H82 / ATCC MYA-4686</strain>
    </source>
</reference>
<evidence type="ECO:0000313" key="1">
    <source>
        <dbReference type="EMBL" id="EDQ98454.1"/>
    </source>
</evidence>
<dbReference type="KEGG" id="lbc:LACBIDRAFT_302054"/>
<dbReference type="Proteomes" id="UP000001194">
    <property type="component" value="Unassembled WGS sequence"/>
</dbReference>
<gene>
    <name evidence="1" type="ORF">LACBIDRAFT_302054</name>
</gene>
<dbReference type="HOGENOM" id="CLU_188057_0_0_1"/>
<dbReference type="AlphaFoldDB" id="B0E3X2"/>
<evidence type="ECO:0000313" key="2">
    <source>
        <dbReference type="Proteomes" id="UP000001194"/>
    </source>
</evidence>
<organism evidence="2">
    <name type="scientific">Laccaria bicolor (strain S238N-H82 / ATCC MYA-4686)</name>
    <name type="common">Bicoloured deceiver</name>
    <name type="synonym">Laccaria laccata var. bicolor</name>
    <dbReference type="NCBI Taxonomy" id="486041"/>
    <lineage>
        <taxon>Eukaryota</taxon>
        <taxon>Fungi</taxon>
        <taxon>Dikarya</taxon>
        <taxon>Basidiomycota</taxon>
        <taxon>Agaricomycotina</taxon>
        <taxon>Agaricomycetes</taxon>
        <taxon>Agaricomycetidae</taxon>
        <taxon>Agaricales</taxon>
        <taxon>Agaricineae</taxon>
        <taxon>Hydnangiaceae</taxon>
        <taxon>Laccaria</taxon>
    </lineage>
</organism>
<proteinExistence type="predicted"/>
<protein>
    <submittedName>
        <fullName evidence="1">Predicted protein</fullName>
    </submittedName>
</protein>
<dbReference type="EMBL" id="DS547278">
    <property type="protein sequence ID" value="EDQ98454.1"/>
    <property type="molecule type" value="Genomic_DNA"/>
</dbReference>
<dbReference type="GeneID" id="6086545"/>
<dbReference type="RefSeq" id="XP_001890890.1">
    <property type="nucleotide sequence ID" value="XM_001890855.1"/>
</dbReference>
<feature type="non-terminal residue" evidence="1">
    <location>
        <position position="1"/>
    </location>
</feature>
<sequence>TKSRRNHVQQLPRTDPQKKYINLTTVSCFLRTYSNRICLQKLTESRIFTNAASSYPLDDFRAHSLYREYGFAQAGPRGRLVSSLGVHFKAA</sequence>
<accession>B0E3X2</accession>
<name>B0E3X2_LACBS</name>
<dbReference type="InParanoid" id="B0E3X2"/>